<feature type="domain" description="Agenet" evidence="1">
    <location>
        <begin position="165"/>
        <end position="232"/>
    </location>
</feature>
<evidence type="ECO:0000259" key="1">
    <source>
        <dbReference type="SMART" id="SM00743"/>
    </source>
</evidence>
<dbReference type="PANTHER" id="PTHR31917:SF80">
    <property type="entry name" value="AGENET DOMAIN-CONTAINING PROTEIN-RELATED"/>
    <property type="match status" value="1"/>
</dbReference>
<accession>A0A9Q0QQM1</accession>
<gene>
    <name evidence="2" type="ORF">NE237_015008</name>
</gene>
<evidence type="ECO:0000313" key="2">
    <source>
        <dbReference type="EMBL" id="KAJ4968307.1"/>
    </source>
</evidence>
<sequence length="300" mass="35246">MEKGLFKKGTMVEACFDEPGFRGAWFTATVLRPPRRDKKVYLEFRTFVTEEGGSTTVIDVRPAPPREDHRTFKMSEEVDAFHDDSWWEGVITKIHDNDRFSVYFRASKEELVFPACNLRLHREWINGSWIPPFEEIDNSIVWRPKGNKMLKPAGSSTKYSSKSKVKFEKGAQLEISSDEEGYIGAWFVVTYVKKAENNYLVEHKHFTTDDGTELLKEEVDAQHMRPLPPEILMVNHFKRLEEVDAWYKDVWWVGTVSKVLDNSMYTVYFRNSKEELEFVHSDLRLHQDWIDGQWIRASHL</sequence>
<organism evidence="2 3">
    <name type="scientific">Protea cynaroides</name>
    <dbReference type="NCBI Taxonomy" id="273540"/>
    <lineage>
        <taxon>Eukaryota</taxon>
        <taxon>Viridiplantae</taxon>
        <taxon>Streptophyta</taxon>
        <taxon>Embryophyta</taxon>
        <taxon>Tracheophyta</taxon>
        <taxon>Spermatophyta</taxon>
        <taxon>Magnoliopsida</taxon>
        <taxon>Proteales</taxon>
        <taxon>Proteaceae</taxon>
        <taxon>Protea</taxon>
    </lineage>
</organism>
<dbReference type="InterPro" id="IPR008395">
    <property type="entry name" value="Agenet-like_dom"/>
</dbReference>
<dbReference type="EMBL" id="JAMYWD010000006">
    <property type="protein sequence ID" value="KAJ4968307.1"/>
    <property type="molecule type" value="Genomic_DNA"/>
</dbReference>
<feature type="domain" description="Agenet" evidence="1">
    <location>
        <begin position="70"/>
        <end position="126"/>
    </location>
</feature>
<protein>
    <recommendedName>
        <fullName evidence="1">Agenet domain-containing protein</fullName>
    </recommendedName>
</protein>
<comment type="caution">
    <text evidence="2">The sequence shown here is derived from an EMBL/GenBank/DDBJ whole genome shotgun (WGS) entry which is preliminary data.</text>
</comment>
<dbReference type="Pfam" id="PF05641">
    <property type="entry name" value="Agenet"/>
    <property type="match status" value="4"/>
</dbReference>
<dbReference type="AlphaFoldDB" id="A0A9Q0QQM1"/>
<reference evidence="2" key="1">
    <citation type="journal article" date="2023" name="Plant J.">
        <title>The genome of the king protea, Protea cynaroides.</title>
        <authorList>
            <person name="Chang J."/>
            <person name="Duong T.A."/>
            <person name="Schoeman C."/>
            <person name="Ma X."/>
            <person name="Roodt D."/>
            <person name="Barker N."/>
            <person name="Li Z."/>
            <person name="Van de Peer Y."/>
            <person name="Mizrachi E."/>
        </authorList>
    </citation>
    <scope>NUCLEOTIDE SEQUENCE</scope>
    <source>
        <tissue evidence="2">Young leaves</tissue>
    </source>
</reference>
<dbReference type="PANTHER" id="PTHR31917">
    <property type="entry name" value="AGENET DOMAIN-CONTAINING PROTEIN-RELATED"/>
    <property type="match status" value="1"/>
</dbReference>
<dbReference type="InterPro" id="IPR014002">
    <property type="entry name" value="Agenet_dom_plant"/>
</dbReference>
<keyword evidence="3" id="KW-1185">Reference proteome</keyword>
<evidence type="ECO:0000313" key="3">
    <source>
        <dbReference type="Proteomes" id="UP001141806"/>
    </source>
</evidence>
<feature type="domain" description="Agenet" evidence="1">
    <location>
        <begin position="235"/>
        <end position="291"/>
    </location>
</feature>
<dbReference type="Proteomes" id="UP001141806">
    <property type="component" value="Unassembled WGS sequence"/>
</dbReference>
<name>A0A9Q0QQM1_9MAGN</name>
<dbReference type="CDD" id="cd20405">
    <property type="entry name" value="Tudor_Agenet_AtDUF_rpt1_3"/>
    <property type="match status" value="2"/>
</dbReference>
<feature type="domain" description="Agenet" evidence="1">
    <location>
        <begin position="4"/>
        <end position="68"/>
    </location>
</feature>
<dbReference type="CDD" id="cd20406">
    <property type="entry name" value="Tudor_Agenet_AtDUF_rpt2_4"/>
    <property type="match status" value="2"/>
</dbReference>
<proteinExistence type="predicted"/>
<dbReference type="OrthoDB" id="2020707at2759"/>
<dbReference type="SMART" id="SM00743">
    <property type="entry name" value="Agenet"/>
    <property type="match status" value="4"/>
</dbReference>